<dbReference type="Gene3D" id="1.10.443.10">
    <property type="entry name" value="Intergrase catalytic core"/>
    <property type="match status" value="1"/>
</dbReference>
<keyword evidence="1" id="KW-0233">DNA recombination</keyword>
<dbReference type="InterPro" id="IPR013762">
    <property type="entry name" value="Integrase-like_cat_sf"/>
</dbReference>
<sequence length="257" mass="29214">MTDYCKGFARKRLAEGYEEAPAVPLLPGKYESFCKCLFQRALRPDRRPLDALADLRDLLCALCMYQSTYRGFNAGKLRLRDFCNPERHGEPDRRLPLPSPMTWAPGTTYRLCIREHETKTVRGKRAPAFYLEPNPERPALCFVTGFAYYLWLAGAAGQPITDYVFRPLAPTRQHFREAPYSSNALNARVKLHLHSAGLYEGETNHSFRRGALQAGADRGMSVAELMRMGQITSASTLKRYIDPAKNQLRPAQRRKQG</sequence>
<dbReference type="GO" id="GO:0003677">
    <property type="term" value="F:DNA binding"/>
    <property type="evidence" value="ECO:0007669"/>
    <property type="project" value="InterPro"/>
</dbReference>
<evidence type="ECO:0008006" key="4">
    <source>
        <dbReference type="Google" id="ProtNLM"/>
    </source>
</evidence>
<reference evidence="3" key="1">
    <citation type="journal article" date="2016" name="Nat. Commun.">
        <title>The Gonium pectorale genome demonstrates co-option of cell cycle regulation during the evolution of multicellularity.</title>
        <authorList>
            <person name="Hanschen E.R."/>
            <person name="Marriage T.N."/>
            <person name="Ferris P.J."/>
            <person name="Hamaji T."/>
            <person name="Toyoda A."/>
            <person name="Fujiyama A."/>
            <person name="Neme R."/>
            <person name="Noguchi H."/>
            <person name="Minakuchi Y."/>
            <person name="Suzuki M."/>
            <person name="Kawai-Toyooka H."/>
            <person name="Smith D.R."/>
            <person name="Sparks H."/>
            <person name="Anderson J."/>
            <person name="Bakaric R."/>
            <person name="Luria V."/>
            <person name="Karger A."/>
            <person name="Kirschner M.W."/>
            <person name="Durand P.M."/>
            <person name="Michod R.E."/>
            <person name="Nozaki H."/>
            <person name="Olson B.J."/>
        </authorList>
    </citation>
    <scope>NUCLEOTIDE SEQUENCE [LARGE SCALE GENOMIC DNA]</scope>
    <source>
        <strain evidence="3">NIES-2863</strain>
    </source>
</reference>
<evidence type="ECO:0000313" key="2">
    <source>
        <dbReference type="EMBL" id="KXZ42531.1"/>
    </source>
</evidence>
<organism evidence="2 3">
    <name type="scientific">Gonium pectorale</name>
    <name type="common">Green alga</name>
    <dbReference type="NCBI Taxonomy" id="33097"/>
    <lineage>
        <taxon>Eukaryota</taxon>
        <taxon>Viridiplantae</taxon>
        <taxon>Chlorophyta</taxon>
        <taxon>core chlorophytes</taxon>
        <taxon>Chlorophyceae</taxon>
        <taxon>CS clade</taxon>
        <taxon>Chlamydomonadales</taxon>
        <taxon>Volvocaceae</taxon>
        <taxon>Gonium</taxon>
    </lineage>
</organism>
<dbReference type="GO" id="GO:0006310">
    <property type="term" value="P:DNA recombination"/>
    <property type="evidence" value="ECO:0007669"/>
    <property type="project" value="UniProtKB-KW"/>
</dbReference>
<gene>
    <name evidence="2" type="ORF">GPECTOR_138g662</name>
</gene>
<evidence type="ECO:0000256" key="1">
    <source>
        <dbReference type="ARBA" id="ARBA00023172"/>
    </source>
</evidence>
<keyword evidence="3" id="KW-1185">Reference proteome</keyword>
<dbReference type="AlphaFoldDB" id="A0A150FY37"/>
<comment type="caution">
    <text evidence="2">The sequence shown here is derived from an EMBL/GenBank/DDBJ whole genome shotgun (WGS) entry which is preliminary data.</text>
</comment>
<name>A0A150FY37_GONPE</name>
<protein>
    <recommendedName>
        <fullName evidence="4">Tyr recombinase domain-containing protein</fullName>
    </recommendedName>
</protein>
<dbReference type="InterPro" id="IPR011010">
    <property type="entry name" value="DNA_brk_join_enz"/>
</dbReference>
<dbReference type="EMBL" id="LSYV01000138">
    <property type="protein sequence ID" value="KXZ42531.1"/>
    <property type="molecule type" value="Genomic_DNA"/>
</dbReference>
<accession>A0A150FY37</accession>
<dbReference type="Proteomes" id="UP000075714">
    <property type="component" value="Unassembled WGS sequence"/>
</dbReference>
<dbReference type="OrthoDB" id="559183at2759"/>
<proteinExistence type="predicted"/>
<dbReference type="SUPFAM" id="SSF56349">
    <property type="entry name" value="DNA breaking-rejoining enzymes"/>
    <property type="match status" value="1"/>
</dbReference>
<dbReference type="GO" id="GO:0015074">
    <property type="term" value="P:DNA integration"/>
    <property type="evidence" value="ECO:0007669"/>
    <property type="project" value="InterPro"/>
</dbReference>
<evidence type="ECO:0000313" key="3">
    <source>
        <dbReference type="Proteomes" id="UP000075714"/>
    </source>
</evidence>